<dbReference type="PANTHER" id="PTHR48098:SF1">
    <property type="entry name" value="DIACYLGLYCEROL ACYLTRANSFERASE_MYCOLYLTRANSFERASE AG85A"/>
    <property type="match status" value="1"/>
</dbReference>
<evidence type="ECO:0000313" key="2">
    <source>
        <dbReference type="EMBL" id="SLM51955.1"/>
    </source>
</evidence>
<evidence type="ECO:0000256" key="1">
    <source>
        <dbReference type="SAM" id="Phobius"/>
    </source>
</evidence>
<keyword evidence="3" id="KW-1185">Reference proteome</keyword>
<dbReference type="InterPro" id="IPR029058">
    <property type="entry name" value="AB_hydrolase_fold"/>
</dbReference>
<dbReference type="PANTHER" id="PTHR48098">
    <property type="entry name" value="ENTEROCHELIN ESTERASE-RELATED"/>
    <property type="match status" value="1"/>
</dbReference>
<evidence type="ECO:0000313" key="3">
    <source>
        <dbReference type="Proteomes" id="UP000195985"/>
    </source>
</evidence>
<dbReference type="GO" id="GO:0016787">
    <property type="term" value="F:hydrolase activity"/>
    <property type="evidence" value="ECO:0007669"/>
    <property type="project" value="UniProtKB-KW"/>
</dbReference>
<protein>
    <submittedName>
        <fullName evidence="2">Alpha/beta hydrolase fold</fullName>
    </submittedName>
</protein>
<name>A0A1W1IG10_9LACT</name>
<gene>
    <name evidence="2" type="ORF">TPAS_1635</name>
</gene>
<dbReference type="SUPFAM" id="SSF53474">
    <property type="entry name" value="alpha/beta-Hydrolases"/>
    <property type="match status" value="1"/>
</dbReference>
<dbReference type="Gene3D" id="3.40.50.1820">
    <property type="entry name" value="alpha/beta hydrolase"/>
    <property type="match status" value="1"/>
</dbReference>
<sequence>MKSVTKMSVGFLAVVLLLGMLYFWLSDPGQENPANSEGQASRIQSTDVPSAYFERPSETGRVVEVQYASLDYTQDNPPEITKTAYVYLPAGYDEADAEKRYNILYLMHGWRMTAGDFFNYSDLVTILDNMHANGDIEPTIVVTPTFDAENRSQDFSRSEDEIRHFHQDFRNNLVPYIESNYPTYAEGISEEAFRNSRAHRAFAGFSGGSVTTWSQFIHNLDYIRYFGPMSGDSWEIEVYGGRDNSVRTVDVLENAVRESNLESDDYYIYAATGTEDFANDLITTQVEEMRTRPSFTPDNLTMAINDGGVHDLVSVQEYLYNMLPLFFGK</sequence>
<keyword evidence="1" id="KW-1133">Transmembrane helix</keyword>
<accession>A0A1W1IG10</accession>
<dbReference type="Proteomes" id="UP000195985">
    <property type="component" value="Unassembled WGS sequence"/>
</dbReference>
<feature type="transmembrane region" description="Helical" evidence="1">
    <location>
        <begin position="7"/>
        <end position="25"/>
    </location>
</feature>
<dbReference type="GO" id="GO:0016747">
    <property type="term" value="F:acyltransferase activity, transferring groups other than amino-acyl groups"/>
    <property type="evidence" value="ECO:0007669"/>
    <property type="project" value="TreeGrafter"/>
</dbReference>
<dbReference type="RefSeq" id="WP_179195047.1">
    <property type="nucleotide sequence ID" value="NZ_FWEY01000004.1"/>
</dbReference>
<organism evidence="2 3">
    <name type="scientific">Trichococcus pasteurii</name>
    <dbReference type="NCBI Taxonomy" id="43064"/>
    <lineage>
        <taxon>Bacteria</taxon>
        <taxon>Bacillati</taxon>
        <taxon>Bacillota</taxon>
        <taxon>Bacilli</taxon>
        <taxon>Lactobacillales</taxon>
        <taxon>Carnobacteriaceae</taxon>
        <taxon>Trichococcus</taxon>
    </lineage>
</organism>
<dbReference type="InterPro" id="IPR000801">
    <property type="entry name" value="Esterase-like"/>
</dbReference>
<dbReference type="Pfam" id="PF00756">
    <property type="entry name" value="Esterase"/>
    <property type="match status" value="1"/>
</dbReference>
<reference evidence="3" key="1">
    <citation type="submission" date="2016-04" db="EMBL/GenBank/DDBJ databases">
        <authorList>
            <person name="Strepis N."/>
        </authorList>
    </citation>
    <scope>NUCLEOTIDE SEQUENCE [LARGE SCALE GENOMIC DNA]</scope>
</reference>
<dbReference type="EMBL" id="FWEY01000004">
    <property type="protein sequence ID" value="SLM51955.1"/>
    <property type="molecule type" value="Genomic_DNA"/>
</dbReference>
<dbReference type="InterPro" id="IPR050583">
    <property type="entry name" value="Mycobacterial_A85_antigen"/>
</dbReference>
<dbReference type="AlphaFoldDB" id="A0A1W1IG10"/>
<proteinExistence type="predicted"/>
<keyword evidence="1" id="KW-0472">Membrane</keyword>
<dbReference type="STRING" id="43064.SAMN04488086_11838"/>
<keyword evidence="1" id="KW-0812">Transmembrane</keyword>
<keyword evidence="2" id="KW-0378">Hydrolase</keyword>